<proteinExistence type="predicted"/>
<dbReference type="Pfam" id="PF07714">
    <property type="entry name" value="PK_Tyr_Ser-Thr"/>
    <property type="match status" value="1"/>
</dbReference>
<dbReference type="SUPFAM" id="SSF56112">
    <property type="entry name" value="Protein kinase-like (PK-like)"/>
    <property type="match status" value="1"/>
</dbReference>
<dbReference type="PIRSF" id="PIRSF000654">
    <property type="entry name" value="Integrin-linked_kinase"/>
    <property type="match status" value="1"/>
</dbReference>
<protein>
    <recommendedName>
        <fullName evidence="1">Protein kinase domain-containing protein</fullName>
    </recommendedName>
</protein>
<feature type="domain" description="Protein kinase" evidence="1">
    <location>
        <begin position="23"/>
        <end position="298"/>
    </location>
</feature>
<dbReference type="PANTHER" id="PTHR27003:SF363">
    <property type="entry name" value="PROTEIN KINASE DOMAIN-CONTAINING PROTEIN"/>
    <property type="match status" value="1"/>
</dbReference>
<dbReference type="GO" id="GO:0009506">
    <property type="term" value="C:plasmodesma"/>
    <property type="evidence" value="ECO:0007669"/>
    <property type="project" value="TreeGrafter"/>
</dbReference>
<organism evidence="2 3">
    <name type="scientific">Deinandra increscens subsp. villosa</name>
    <dbReference type="NCBI Taxonomy" id="3103831"/>
    <lineage>
        <taxon>Eukaryota</taxon>
        <taxon>Viridiplantae</taxon>
        <taxon>Streptophyta</taxon>
        <taxon>Embryophyta</taxon>
        <taxon>Tracheophyta</taxon>
        <taxon>Spermatophyta</taxon>
        <taxon>Magnoliopsida</taxon>
        <taxon>eudicotyledons</taxon>
        <taxon>Gunneridae</taxon>
        <taxon>Pentapetalae</taxon>
        <taxon>asterids</taxon>
        <taxon>campanulids</taxon>
        <taxon>Asterales</taxon>
        <taxon>Asteraceae</taxon>
        <taxon>Asteroideae</taxon>
        <taxon>Heliantheae alliance</taxon>
        <taxon>Madieae</taxon>
        <taxon>Madiinae</taxon>
        <taxon>Deinandra</taxon>
    </lineage>
</organism>
<dbReference type="InterPro" id="IPR000719">
    <property type="entry name" value="Prot_kinase_dom"/>
</dbReference>
<dbReference type="AlphaFoldDB" id="A0AAP0DVH9"/>
<sequence>MSESGDGSILDQLRIPYDKIKMLNRIELGFSFGYGTVFEGELADKRVAFKKLNIRVFAGDKKSKLLAEILKLSQFRHPNIVSLLWYCDEKSEMILVYEYVAHGNLYERMRAGKQITAIQRLKICLDAARGLHYLHTRVDPTTPDHIGIVHGNIKLSNILLNSDIKSSTFEAKVSGFGFKKYGVLSLPPTSWGEATYTKEFDVYTFGALLLEVLNGNSHMADPYDNGCDARALHASLVELLPKMMHRKDLGRLVHNDIKNEIKKESLETYANIANQCLTKNPHERPKMAEVVKELEKALRLQVTF</sequence>
<dbReference type="Proteomes" id="UP001408789">
    <property type="component" value="Unassembled WGS sequence"/>
</dbReference>
<dbReference type="GO" id="GO:0005886">
    <property type="term" value="C:plasma membrane"/>
    <property type="evidence" value="ECO:0007669"/>
    <property type="project" value="TreeGrafter"/>
</dbReference>
<dbReference type="GO" id="GO:0005524">
    <property type="term" value="F:ATP binding"/>
    <property type="evidence" value="ECO:0007669"/>
    <property type="project" value="InterPro"/>
</dbReference>
<dbReference type="Gene3D" id="1.10.510.10">
    <property type="entry name" value="Transferase(Phosphotransferase) domain 1"/>
    <property type="match status" value="1"/>
</dbReference>
<reference evidence="2 3" key="1">
    <citation type="submission" date="2024-04" db="EMBL/GenBank/DDBJ databases">
        <title>The reference genome of an endangered Asteraceae, Deinandra increscens subsp. villosa, native to the Central Coast of California.</title>
        <authorList>
            <person name="Guilliams M."/>
            <person name="Hasenstab-Lehman K."/>
            <person name="Meyer R."/>
            <person name="Mcevoy S."/>
        </authorList>
    </citation>
    <scope>NUCLEOTIDE SEQUENCE [LARGE SCALE GENOMIC DNA]</scope>
    <source>
        <tissue evidence="2">Leaf</tissue>
    </source>
</reference>
<evidence type="ECO:0000259" key="1">
    <source>
        <dbReference type="PROSITE" id="PS50011"/>
    </source>
</evidence>
<comment type="caution">
    <text evidence="2">The sequence shown here is derived from an EMBL/GenBank/DDBJ whole genome shotgun (WGS) entry which is preliminary data.</text>
</comment>
<dbReference type="PROSITE" id="PS50011">
    <property type="entry name" value="PROTEIN_KINASE_DOM"/>
    <property type="match status" value="1"/>
</dbReference>
<dbReference type="InterPro" id="IPR001245">
    <property type="entry name" value="Ser-Thr/Tyr_kinase_cat_dom"/>
</dbReference>
<dbReference type="EMBL" id="JBCNJP010000006">
    <property type="protein sequence ID" value="KAK9077918.1"/>
    <property type="molecule type" value="Genomic_DNA"/>
</dbReference>
<accession>A0AAP0DVH9</accession>
<dbReference type="InterPro" id="IPR011009">
    <property type="entry name" value="Kinase-like_dom_sf"/>
</dbReference>
<evidence type="ECO:0000313" key="3">
    <source>
        <dbReference type="Proteomes" id="UP001408789"/>
    </source>
</evidence>
<name>A0AAP0DVH9_9ASTR</name>
<keyword evidence="3" id="KW-1185">Reference proteome</keyword>
<evidence type="ECO:0000313" key="2">
    <source>
        <dbReference type="EMBL" id="KAK9077918.1"/>
    </source>
</evidence>
<dbReference type="GO" id="GO:0004714">
    <property type="term" value="F:transmembrane receptor protein tyrosine kinase activity"/>
    <property type="evidence" value="ECO:0007669"/>
    <property type="project" value="InterPro"/>
</dbReference>
<dbReference type="Gene3D" id="3.30.200.20">
    <property type="entry name" value="Phosphorylase Kinase, domain 1"/>
    <property type="match status" value="1"/>
</dbReference>
<dbReference type="InterPro" id="IPR045272">
    <property type="entry name" value="ANXUR1/2-like"/>
</dbReference>
<dbReference type="PANTHER" id="PTHR27003">
    <property type="entry name" value="OS07G0166700 PROTEIN"/>
    <property type="match status" value="1"/>
</dbReference>
<gene>
    <name evidence="2" type="ORF">SSX86_001975</name>
</gene>